<dbReference type="InterPro" id="IPR013057">
    <property type="entry name" value="AA_transpt_TM"/>
</dbReference>
<sequence length="120" mass="13448">MPVIIASIAELLEKNCPPSTSFFVSDGKRFLIRAVQIMVLSLITYVVPFFNDVCSFVGGFSFVALSSILPIVIHYSVFKQTMSRKQFMEHLVLFVISCVIMVVASFFSLKELITKVKMGN</sequence>
<dbReference type="GO" id="GO:0016020">
    <property type="term" value="C:membrane"/>
    <property type="evidence" value="ECO:0007669"/>
    <property type="project" value="UniProtKB-SubCell"/>
</dbReference>
<dbReference type="STRING" id="478820.A0A196SPS2"/>
<evidence type="ECO:0000256" key="5">
    <source>
        <dbReference type="SAM" id="Phobius"/>
    </source>
</evidence>
<dbReference type="Proteomes" id="UP000078348">
    <property type="component" value="Unassembled WGS sequence"/>
</dbReference>
<feature type="transmembrane region" description="Helical" evidence="5">
    <location>
        <begin position="56"/>
        <end position="78"/>
    </location>
</feature>
<evidence type="ECO:0000256" key="3">
    <source>
        <dbReference type="ARBA" id="ARBA00022989"/>
    </source>
</evidence>
<keyword evidence="3 5" id="KW-1133">Transmembrane helix</keyword>
<name>A0A196SPS2_BLAHN</name>
<dbReference type="OrthoDB" id="40134at2759"/>
<accession>A0A196SPS2</accession>
<evidence type="ECO:0000256" key="1">
    <source>
        <dbReference type="ARBA" id="ARBA00004370"/>
    </source>
</evidence>
<keyword evidence="4 5" id="KW-0472">Membrane</keyword>
<evidence type="ECO:0000256" key="4">
    <source>
        <dbReference type="ARBA" id="ARBA00023136"/>
    </source>
</evidence>
<comment type="caution">
    <text evidence="7">The sequence shown here is derived from an EMBL/GenBank/DDBJ whole genome shotgun (WGS) entry which is preliminary data.</text>
</comment>
<feature type="transmembrane region" description="Helical" evidence="5">
    <location>
        <begin position="30"/>
        <end position="50"/>
    </location>
</feature>
<organism evidence="7 8">
    <name type="scientific">Blastocystis sp. subtype 1 (strain ATCC 50177 / NandII)</name>
    <dbReference type="NCBI Taxonomy" id="478820"/>
    <lineage>
        <taxon>Eukaryota</taxon>
        <taxon>Sar</taxon>
        <taxon>Stramenopiles</taxon>
        <taxon>Bigyra</taxon>
        <taxon>Opalozoa</taxon>
        <taxon>Opalinata</taxon>
        <taxon>Blastocystidae</taxon>
        <taxon>Blastocystis</taxon>
    </lineage>
</organism>
<evidence type="ECO:0000256" key="2">
    <source>
        <dbReference type="ARBA" id="ARBA00022692"/>
    </source>
</evidence>
<dbReference type="AlphaFoldDB" id="A0A196SPS2"/>
<feature type="transmembrane region" description="Helical" evidence="5">
    <location>
        <begin position="90"/>
        <end position="109"/>
    </location>
</feature>
<feature type="domain" description="Amino acid transporter transmembrane" evidence="6">
    <location>
        <begin position="8"/>
        <end position="109"/>
    </location>
</feature>
<dbReference type="Pfam" id="PF01490">
    <property type="entry name" value="Aa_trans"/>
    <property type="match status" value="1"/>
</dbReference>
<comment type="subcellular location">
    <subcellularLocation>
        <location evidence="1">Membrane</location>
    </subcellularLocation>
</comment>
<keyword evidence="8" id="KW-1185">Reference proteome</keyword>
<proteinExistence type="predicted"/>
<evidence type="ECO:0000313" key="7">
    <source>
        <dbReference type="EMBL" id="OAO18171.1"/>
    </source>
</evidence>
<keyword evidence="2 5" id="KW-0812">Transmembrane</keyword>
<reference evidence="7 8" key="1">
    <citation type="submission" date="2016-05" db="EMBL/GenBank/DDBJ databases">
        <title>Nuclear genome of Blastocystis sp. subtype 1 NandII.</title>
        <authorList>
            <person name="Gentekaki E."/>
            <person name="Curtis B."/>
            <person name="Stairs C."/>
            <person name="Eme L."/>
            <person name="Herman E."/>
            <person name="Klimes V."/>
            <person name="Arias M.C."/>
            <person name="Elias M."/>
            <person name="Hilliou F."/>
            <person name="Klute M."/>
            <person name="Malik S.-B."/>
            <person name="Pightling A."/>
            <person name="Rachubinski R."/>
            <person name="Salas D."/>
            <person name="Schlacht A."/>
            <person name="Suga H."/>
            <person name="Archibald J."/>
            <person name="Ball S.G."/>
            <person name="Clark G."/>
            <person name="Dacks J."/>
            <person name="Van Der Giezen M."/>
            <person name="Tsaousis A."/>
            <person name="Roger A."/>
        </authorList>
    </citation>
    <scope>NUCLEOTIDE SEQUENCE [LARGE SCALE GENOMIC DNA]</scope>
    <source>
        <strain evidence="8">ATCC 50177 / NandII</strain>
    </source>
</reference>
<dbReference type="EMBL" id="LXWW01000003">
    <property type="protein sequence ID" value="OAO18171.1"/>
    <property type="molecule type" value="Genomic_DNA"/>
</dbReference>
<protein>
    <recommendedName>
        <fullName evidence="6">Amino acid transporter transmembrane domain-containing protein</fullName>
    </recommendedName>
</protein>
<evidence type="ECO:0000259" key="6">
    <source>
        <dbReference type="Pfam" id="PF01490"/>
    </source>
</evidence>
<gene>
    <name evidence="7" type="ORF">AV274_0065</name>
</gene>
<evidence type="ECO:0000313" key="8">
    <source>
        <dbReference type="Proteomes" id="UP000078348"/>
    </source>
</evidence>